<reference evidence="1 2" key="1">
    <citation type="submission" date="2014-02" db="EMBL/GenBank/DDBJ databases">
        <title>Single nucleus genome sequencing reveals high similarity among nuclei of an endomycorrhizal fungus.</title>
        <authorList>
            <person name="Lin K."/>
            <person name="Geurts R."/>
            <person name="Zhang Z."/>
            <person name="Limpens E."/>
            <person name="Saunders D.G."/>
            <person name="Mu D."/>
            <person name="Pang E."/>
            <person name="Cao H."/>
            <person name="Cha H."/>
            <person name="Lin T."/>
            <person name="Zhou Q."/>
            <person name="Shang Y."/>
            <person name="Li Y."/>
            <person name="Ivanov S."/>
            <person name="Sharma T."/>
            <person name="Velzen R.V."/>
            <person name="Ruijter N.D."/>
            <person name="Aanen D.K."/>
            <person name="Win J."/>
            <person name="Kamoun S."/>
            <person name="Bisseling T."/>
            <person name="Huang S."/>
        </authorList>
    </citation>
    <scope>NUCLEOTIDE SEQUENCE [LARGE SCALE GENOMIC DNA]</scope>
    <source>
        <strain evidence="2">DAOM197198w</strain>
    </source>
</reference>
<comment type="caution">
    <text evidence="1">The sequence shown here is derived from an EMBL/GenBank/DDBJ whole genome shotgun (WGS) entry which is preliminary data.</text>
</comment>
<accession>A0A015JD74</accession>
<protein>
    <submittedName>
        <fullName evidence="1">Uncharacterized protein</fullName>
    </submittedName>
</protein>
<sequence length="100" mass="11686">MYLVEAEHNITLENINNLSDEIKEFKKLKKNDVSSEYHELLDKLMIEGIICGVNFPKEFRKMAKDRGLYPGGGRYKVRIPYDLNLLNFSENHVEISLKIN</sequence>
<dbReference type="HOGENOM" id="CLU_2307575_0_0_1"/>
<dbReference type="Proteomes" id="UP000022910">
    <property type="component" value="Unassembled WGS sequence"/>
</dbReference>
<evidence type="ECO:0000313" key="1">
    <source>
        <dbReference type="EMBL" id="EXX64930.1"/>
    </source>
</evidence>
<dbReference type="EMBL" id="JEMT01022680">
    <property type="protein sequence ID" value="EXX64930.1"/>
    <property type="molecule type" value="Genomic_DNA"/>
</dbReference>
<evidence type="ECO:0000313" key="2">
    <source>
        <dbReference type="Proteomes" id="UP000022910"/>
    </source>
</evidence>
<gene>
    <name evidence="1" type="ORF">RirG_138140</name>
</gene>
<keyword evidence="2" id="KW-1185">Reference proteome</keyword>
<name>A0A015JD74_RHIIW</name>
<proteinExistence type="predicted"/>
<dbReference type="AlphaFoldDB" id="A0A015JD74"/>
<organism evidence="1 2">
    <name type="scientific">Rhizophagus irregularis (strain DAOM 197198w)</name>
    <name type="common">Glomus intraradices</name>
    <dbReference type="NCBI Taxonomy" id="1432141"/>
    <lineage>
        <taxon>Eukaryota</taxon>
        <taxon>Fungi</taxon>
        <taxon>Fungi incertae sedis</taxon>
        <taxon>Mucoromycota</taxon>
        <taxon>Glomeromycotina</taxon>
        <taxon>Glomeromycetes</taxon>
        <taxon>Glomerales</taxon>
        <taxon>Glomeraceae</taxon>
        <taxon>Rhizophagus</taxon>
    </lineage>
</organism>